<protein>
    <submittedName>
        <fullName evidence="2">Uncharacterized protein</fullName>
    </submittedName>
</protein>
<dbReference type="InterPro" id="IPR023614">
    <property type="entry name" value="Porin_dom_sf"/>
</dbReference>
<dbReference type="EMBL" id="JBBPCO010000017">
    <property type="protein sequence ID" value="MEK8090854.1"/>
    <property type="molecule type" value="Genomic_DNA"/>
</dbReference>
<dbReference type="Gene3D" id="2.40.160.10">
    <property type="entry name" value="Porin"/>
    <property type="match status" value="1"/>
</dbReference>
<keyword evidence="3" id="KW-1185">Reference proteome</keyword>
<evidence type="ECO:0000256" key="1">
    <source>
        <dbReference type="SAM" id="MobiDB-lite"/>
    </source>
</evidence>
<comment type="caution">
    <text evidence="2">The sequence shown here is derived from an EMBL/GenBank/DDBJ whole genome shotgun (WGS) entry which is preliminary data.</text>
</comment>
<dbReference type="SUPFAM" id="SSF56935">
    <property type="entry name" value="Porins"/>
    <property type="match status" value="1"/>
</dbReference>
<feature type="region of interest" description="Disordered" evidence="1">
    <location>
        <begin position="31"/>
        <end position="56"/>
    </location>
</feature>
<evidence type="ECO:0000313" key="2">
    <source>
        <dbReference type="EMBL" id="MEK8090854.1"/>
    </source>
</evidence>
<organism evidence="2 3">
    <name type="scientific">Thermithiobacillus plumbiphilus</name>
    <dbReference type="NCBI Taxonomy" id="1729899"/>
    <lineage>
        <taxon>Bacteria</taxon>
        <taxon>Pseudomonadati</taxon>
        <taxon>Pseudomonadota</taxon>
        <taxon>Acidithiobacillia</taxon>
        <taxon>Acidithiobacillales</taxon>
        <taxon>Thermithiobacillaceae</taxon>
        <taxon>Thermithiobacillus</taxon>
    </lineage>
</organism>
<evidence type="ECO:0000313" key="3">
    <source>
        <dbReference type="Proteomes" id="UP001446205"/>
    </source>
</evidence>
<dbReference type="Proteomes" id="UP001446205">
    <property type="component" value="Unassembled WGS sequence"/>
</dbReference>
<dbReference type="RefSeq" id="WP_341371910.1">
    <property type="nucleotide sequence ID" value="NZ_JBBPCO010000017.1"/>
</dbReference>
<accession>A0ABU9DBS7</accession>
<name>A0ABU9DBS7_9PROT</name>
<proteinExistence type="predicted"/>
<reference evidence="2 3" key="1">
    <citation type="submission" date="2024-04" db="EMBL/GenBank/DDBJ databases">
        <authorList>
            <person name="Abashina T."/>
            <person name="Shaikin A."/>
        </authorList>
    </citation>
    <scope>NUCLEOTIDE SEQUENCE [LARGE SCALE GENOMIC DNA]</scope>
    <source>
        <strain evidence="2 3">AAFK</strain>
    </source>
</reference>
<sequence length="416" mass="45743">MGLAGLVDASPVNASSQGVVPALAALDMSQDQVQAEVETAPPDAGKTSSEADAEAIPTENEQGFKLGGAFRANIIRRDWVSPYKTPEVDVDTIRLNLDYSDGPVIGSAEYRYYPYRGGQQTHFVHHAWMGYKFADEGEVQAGIQQVPFGILPYASNSWFFQLPYYVGLEDAYNLGVKYGNKWGSWSGQVAYYARPAPNGVGESEDSARYTYNVVQEGDAQNKERNTINGRLSYTAEHGPDSSTELGMSLMLGQVPNDLTHRTGSRWAAAVHAKGEYGRWGTKLEAIRYQYNLKNPVGQSDDVVVMGAYDFPYEVAAKGSILAAGLSYTLPVNRWYLKDVTFYNDYSILMKDADGFLDTQQNVSGASFGLGPLLIYVDLAFGKQHPYMTPSFSEGLAAGGPDNDWHTRFNVNVGYYF</sequence>
<gene>
    <name evidence="2" type="ORF">WOB96_13935</name>
</gene>